<comment type="caution">
    <text evidence="2">The sequence shown here is derived from an EMBL/GenBank/DDBJ whole genome shotgun (WGS) entry which is preliminary data.</text>
</comment>
<organism evidence="2 3">
    <name type="scientific">Marinobacter adhaerens</name>
    <dbReference type="NCBI Taxonomy" id="1033846"/>
    <lineage>
        <taxon>Bacteria</taxon>
        <taxon>Pseudomonadati</taxon>
        <taxon>Pseudomonadota</taxon>
        <taxon>Gammaproteobacteria</taxon>
        <taxon>Pseudomonadales</taxon>
        <taxon>Marinobacteraceae</taxon>
        <taxon>Marinobacter</taxon>
    </lineage>
</organism>
<protein>
    <submittedName>
        <fullName evidence="2">Uncharacterized protein</fullName>
    </submittedName>
</protein>
<feature type="region of interest" description="Disordered" evidence="1">
    <location>
        <begin position="148"/>
        <end position="176"/>
    </location>
</feature>
<sequence length="215" mass="23857">SAQKDELLASGDRVFQEVTQALAATGMERRTAERNATLYRAFFETQAESESLDPHELFRSYNLNISQQLPEALTANNLDSLDPVLNEIREKATAETDTAPEQQPQTSEPLNAGERSQDVAAIAAELDRLGLPVAQMDNDSIKAALRRMESRSPIDSETVLSQGSEGDETSAGNRGRIRFNRDDKRFQIELMENANLSTFLHESGHFFLEVLGDLS</sequence>
<evidence type="ECO:0000313" key="3">
    <source>
        <dbReference type="Proteomes" id="UP000263489"/>
    </source>
</evidence>
<dbReference type="EMBL" id="DNNA01000229">
    <property type="protein sequence ID" value="HBC35447.1"/>
    <property type="molecule type" value="Genomic_DNA"/>
</dbReference>
<feature type="non-terminal residue" evidence="2">
    <location>
        <position position="215"/>
    </location>
</feature>
<name>A0A352IVG4_9GAMM</name>
<feature type="non-terminal residue" evidence="2">
    <location>
        <position position="1"/>
    </location>
</feature>
<evidence type="ECO:0000256" key="1">
    <source>
        <dbReference type="SAM" id="MobiDB-lite"/>
    </source>
</evidence>
<feature type="compositionally biased region" description="Polar residues" evidence="1">
    <location>
        <begin position="95"/>
        <end position="109"/>
    </location>
</feature>
<proteinExistence type="predicted"/>
<gene>
    <name evidence="2" type="ORF">DC045_14275</name>
</gene>
<accession>A0A352IVG4</accession>
<feature type="compositionally biased region" description="Polar residues" evidence="1">
    <location>
        <begin position="155"/>
        <end position="164"/>
    </location>
</feature>
<reference evidence="2 3" key="1">
    <citation type="journal article" date="2018" name="Nat. Biotechnol.">
        <title>A standardized bacterial taxonomy based on genome phylogeny substantially revises the tree of life.</title>
        <authorList>
            <person name="Parks D.H."/>
            <person name="Chuvochina M."/>
            <person name="Waite D.W."/>
            <person name="Rinke C."/>
            <person name="Skarshewski A."/>
            <person name="Chaumeil P.A."/>
            <person name="Hugenholtz P."/>
        </authorList>
    </citation>
    <scope>NUCLEOTIDE SEQUENCE [LARGE SCALE GENOMIC DNA]</scope>
    <source>
        <strain evidence="2">UBA9380</strain>
    </source>
</reference>
<dbReference type="AlphaFoldDB" id="A0A352IVG4"/>
<feature type="region of interest" description="Disordered" evidence="1">
    <location>
        <begin position="93"/>
        <end position="114"/>
    </location>
</feature>
<evidence type="ECO:0000313" key="2">
    <source>
        <dbReference type="EMBL" id="HBC35447.1"/>
    </source>
</evidence>
<dbReference type="Proteomes" id="UP000263489">
    <property type="component" value="Unassembled WGS sequence"/>
</dbReference>